<proteinExistence type="predicted"/>
<dbReference type="PANTHER" id="PTHR22702:SF1">
    <property type="entry name" value="PROTEASE-ASSOCIATED DOMAIN-CONTAINING PROTEIN 1"/>
    <property type="match status" value="1"/>
</dbReference>
<evidence type="ECO:0000256" key="2">
    <source>
        <dbReference type="ARBA" id="ARBA00023180"/>
    </source>
</evidence>
<sequence>LPDAMTPRLLLLAQLCLLVHSSLDESALFVRVLSPANLAYTYEIIPAQFGPPLDAYQHTHRGVQLFAATIDESCNGLQDDMTGGVVIMPRGECTFIEKMANAEAAGALFALVTEVNSSSSATVSMTRGDLDVSINIPSAWIAGTSGHRLHRFLSYNNEPVIVDIPINGTDIAILFDKAPWEIW</sequence>
<keyword evidence="2" id="KW-0325">Glycoprotein</keyword>
<reference evidence="6" key="1">
    <citation type="submission" date="2022-10" db="EMBL/GenBank/DDBJ databases">
        <title>Genome assembly of Pristionchus species.</title>
        <authorList>
            <person name="Yoshida K."/>
            <person name="Sommer R.J."/>
        </authorList>
    </citation>
    <scope>NUCLEOTIDE SEQUENCE [LARGE SCALE GENOMIC DNA]</scope>
    <source>
        <strain evidence="6">RS5460</strain>
    </source>
</reference>
<dbReference type="AlphaFoldDB" id="A0AAN4ZD76"/>
<dbReference type="InterPro" id="IPR046450">
    <property type="entry name" value="PA_dom_sf"/>
</dbReference>
<keyword evidence="6" id="KW-1185">Reference proteome</keyword>
<dbReference type="SUPFAM" id="SSF52025">
    <property type="entry name" value="PA domain"/>
    <property type="match status" value="1"/>
</dbReference>
<dbReference type="InterPro" id="IPR003137">
    <property type="entry name" value="PA_domain"/>
</dbReference>
<accession>A0AAN4ZD76</accession>
<feature type="non-terminal residue" evidence="5">
    <location>
        <position position="1"/>
    </location>
</feature>
<evidence type="ECO:0000256" key="1">
    <source>
        <dbReference type="ARBA" id="ARBA00022729"/>
    </source>
</evidence>
<keyword evidence="1 3" id="KW-0732">Signal</keyword>
<evidence type="ECO:0000256" key="3">
    <source>
        <dbReference type="SAM" id="SignalP"/>
    </source>
</evidence>
<evidence type="ECO:0000259" key="4">
    <source>
        <dbReference type="Pfam" id="PF02225"/>
    </source>
</evidence>
<dbReference type="Pfam" id="PF02225">
    <property type="entry name" value="PA"/>
    <property type="match status" value="1"/>
</dbReference>
<organism evidence="5 6">
    <name type="scientific">Pristionchus mayeri</name>
    <dbReference type="NCBI Taxonomy" id="1317129"/>
    <lineage>
        <taxon>Eukaryota</taxon>
        <taxon>Metazoa</taxon>
        <taxon>Ecdysozoa</taxon>
        <taxon>Nematoda</taxon>
        <taxon>Chromadorea</taxon>
        <taxon>Rhabditida</taxon>
        <taxon>Rhabditina</taxon>
        <taxon>Diplogasteromorpha</taxon>
        <taxon>Diplogasteroidea</taxon>
        <taxon>Neodiplogasteridae</taxon>
        <taxon>Pristionchus</taxon>
    </lineage>
</organism>
<gene>
    <name evidence="5" type="ORF">PMAYCL1PPCAC_05802</name>
</gene>
<protein>
    <recommendedName>
        <fullName evidence="4">PA domain-containing protein</fullName>
    </recommendedName>
</protein>
<feature type="domain" description="PA" evidence="4">
    <location>
        <begin position="74"/>
        <end position="149"/>
    </location>
</feature>
<name>A0AAN4ZD76_9BILA</name>
<dbReference type="EMBL" id="BTRK01000002">
    <property type="protein sequence ID" value="GMR35607.1"/>
    <property type="molecule type" value="Genomic_DNA"/>
</dbReference>
<feature type="signal peptide" evidence="3">
    <location>
        <begin position="1"/>
        <end position="21"/>
    </location>
</feature>
<dbReference type="Proteomes" id="UP001328107">
    <property type="component" value="Unassembled WGS sequence"/>
</dbReference>
<dbReference type="Gene3D" id="3.50.30.30">
    <property type="match status" value="1"/>
</dbReference>
<feature type="chain" id="PRO_5043005039" description="PA domain-containing protein" evidence="3">
    <location>
        <begin position="22"/>
        <end position="183"/>
    </location>
</feature>
<evidence type="ECO:0000313" key="5">
    <source>
        <dbReference type="EMBL" id="GMR35607.1"/>
    </source>
</evidence>
<evidence type="ECO:0000313" key="6">
    <source>
        <dbReference type="Proteomes" id="UP001328107"/>
    </source>
</evidence>
<dbReference type="PANTHER" id="PTHR22702">
    <property type="entry name" value="PROTEASE-ASSOCIATED DOMAIN-CONTAINING PROTEIN"/>
    <property type="match status" value="1"/>
</dbReference>
<comment type="caution">
    <text evidence="5">The sequence shown here is derived from an EMBL/GenBank/DDBJ whole genome shotgun (WGS) entry which is preliminary data.</text>
</comment>